<dbReference type="Proteomes" id="UP000076580">
    <property type="component" value="Chromosome 03"/>
</dbReference>
<name>A0A151GBN9_DRECN</name>
<accession>A0A151GBN9</accession>
<dbReference type="RefSeq" id="XP_040653816.1">
    <property type="nucleotide sequence ID" value="XM_040803712.1"/>
</dbReference>
<evidence type="ECO:0000256" key="1">
    <source>
        <dbReference type="SAM" id="SignalP"/>
    </source>
</evidence>
<evidence type="ECO:0000313" key="2">
    <source>
        <dbReference type="EMBL" id="KYK54464.1"/>
    </source>
</evidence>
<keyword evidence="1" id="KW-0732">Signal</keyword>
<organism evidence="2 3">
    <name type="scientific">Drechmeria coniospora</name>
    <name type="common">Nematophagous fungus</name>
    <name type="synonym">Meria coniospora</name>
    <dbReference type="NCBI Taxonomy" id="98403"/>
    <lineage>
        <taxon>Eukaryota</taxon>
        <taxon>Fungi</taxon>
        <taxon>Dikarya</taxon>
        <taxon>Ascomycota</taxon>
        <taxon>Pezizomycotina</taxon>
        <taxon>Sordariomycetes</taxon>
        <taxon>Hypocreomycetidae</taxon>
        <taxon>Hypocreales</taxon>
        <taxon>Ophiocordycipitaceae</taxon>
        <taxon>Drechmeria</taxon>
    </lineage>
</organism>
<sequence>MKFISAIFFATVASALVLRRPQTPVNSMINIQDAVVLVNSQLRIAEQIGKDSYPAVLNECLANVDQTIKNTTSYLGTMTGLSKSEENAVFPWITRLGFFGRHLCEALNERILAIYKSDCCNSVQLHLGTIRDDFMGLGQVLSDKVSKDQRPRVEAYTREVAEILQIHMAGFAPDTCKASAMQVVTPTPVTHDSDMASHSFGAWVDGTPVPLDFFP</sequence>
<feature type="signal peptide" evidence="1">
    <location>
        <begin position="1"/>
        <end position="15"/>
    </location>
</feature>
<proteinExistence type="predicted"/>
<dbReference type="GeneID" id="63719065"/>
<dbReference type="EMBL" id="LAYC01000003">
    <property type="protein sequence ID" value="KYK54464.1"/>
    <property type="molecule type" value="Genomic_DNA"/>
</dbReference>
<dbReference type="AlphaFoldDB" id="A0A151GBN9"/>
<evidence type="ECO:0000313" key="3">
    <source>
        <dbReference type="Proteomes" id="UP000076580"/>
    </source>
</evidence>
<dbReference type="InParanoid" id="A0A151GBN9"/>
<protein>
    <submittedName>
        <fullName evidence="2">Uncharacterized protein</fullName>
    </submittedName>
</protein>
<reference evidence="2 3" key="1">
    <citation type="journal article" date="2016" name="Sci. Rep.">
        <title>Insights into Adaptations to a Near-Obligate Nematode Endoparasitic Lifestyle from the Finished Genome of Drechmeria coniospora.</title>
        <authorList>
            <person name="Zhang L."/>
            <person name="Zhou Z."/>
            <person name="Guo Q."/>
            <person name="Fokkens L."/>
            <person name="Miskei M."/>
            <person name="Pocsi I."/>
            <person name="Zhang W."/>
            <person name="Chen M."/>
            <person name="Wang L."/>
            <person name="Sun Y."/>
            <person name="Donzelli B.G."/>
            <person name="Gibson D.M."/>
            <person name="Nelson D.R."/>
            <person name="Luo J.G."/>
            <person name="Rep M."/>
            <person name="Liu H."/>
            <person name="Yang S."/>
            <person name="Wang J."/>
            <person name="Krasnoff S.B."/>
            <person name="Xu Y."/>
            <person name="Molnar I."/>
            <person name="Lin M."/>
        </authorList>
    </citation>
    <scope>NUCLEOTIDE SEQUENCE [LARGE SCALE GENOMIC DNA]</scope>
    <source>
        <strain evidence="2 3">ARSEF 6962</strain>
    </source>
</reference>
<gene>
    <name evidence="2" type="ORF">DCS_06422</name>
</gene>
<feature type="chain" id="PRO_5012294562" evidence="1">
    <location>
        <begin position="16"/>
        <end position="215"/>
    </location>
</feature>
<keyword evidence="3" id="KW-1185">Reference proteome</keyword>
<comment type="caution">
    <text evidence="2">The sequence shown here is derived from an EMBL/GenBank/DDBJ whole genome shotgun (WGS) entry which is preliminary data.</text>
</comment>